<dbReference type="NCBIfam" id="TIGR00254">
    <property type="entry name" value="GGDEF"/>
    <property type="match status" value="1"/>
</dbReference>
<dbReference type="CDD" id="cd01948">
    <property type="entry name" value="EAL"/>
    <property type="match status" value="1"/>
</dbReference>
<evidence type="ECO:0000313" key="6">
    <source>
        <dbReference type="Proteomes" id="UP000321726"/>
    </source>
</evidence>
<dbReference type="InterPro" id="IPR001633">
    <property type="entry name" value="EAL_dom"/>
</dbReference>
<name>A0A1M7G0I4_9GAMM</name>
<dbReference type="RefSeq" id="WP_084541880.1">
    <property type="nucleotide sequence ID" value="NZ_BJXU01000052.1"/>
</dbReference>
<dbReference type="STRING" id="44933.SAMN05660971_02144"/>
<keyword evidence="6" id="KW-1185">Reference proteome</keyword>
<dbReference type="SMART" id="SM00267">
    <property type="entry name" value="GGDEF"/>
    <property type="match status" value="1"/>
</dbReference>
<dbReference type="InterPro" id="IPR000160">
    <property type="entry name" value="GGDEF_dom"/>
</dbReference>
<dbReference type="OrthoDB" id="9787514at2"/>
<dbReference type="AlphaFoldDB" id="A0A1M7G0I4"/>
<dbReference type="InterPro" id="IPR035919">
    <property type="entry name" value="EAL_sf"/>
</dbReference>
<dbReference type="SUPFAM" id="SSF55781">
    <property type="entry name" value="GAF domain-like"/>
    <property type="match status" value="3"/>
</dbReference>
<reference evidence="3 6" key="2">
    <citation type="submission" date="2019-07" db="EMBL/GenBank/DDBJ databases">
        <title>Whole genome shotgun sequence of Halomonas cupida NBRC 102219.</title>
        <authorList>
            <person name="Hosoyama A."/>
            <person name="Uohara A."/>
            <person name="Ohji S."/>
            <person name="Ichikawa N."/>
        </authorList>
    </citation>
    <scope>NUCLEOTIDE SEQUENCE [LARGE SCALE GENOMIC DNA]</scope>
    <source>
        <strain evidence="3 6">NBRC 102219</strain>
    </source>
</reference>
<dbReference type="Pfam" id="PF13185">
    <property type="entry name" value="GAF_2"/>
    <property type="match status" value="1"/>
</dbReference>
<dbReference type="SUPFAM" id="SSF55073">
    <property type="entry name" value="Nucleotide cyclase"/>
    <property type="match status" value="1"/>
</dbReference>
<accession>A0A1M7G0I4</accession>
<evidence type="ECO:0000313" key="5">
    <source>
        <dbReference type="Proteomes" id="UP000184123"/>
    </source>
</evidence>
<reference evidence="4 5" key="1">
    <citation type="submission" date="2016-11" db="EMBL/GenBank/DDBJ databases">
        <authorList>
            <person name="Jaros S."/>
            <person name="Januszkiewicz K."/>
            <person name="Wedrychowicz H."/>
        </authorList>
    </citation>
    <scope>NUCLEOTIDE SEQUENCE [LARGE SCALE GENOMIC DNA]</scope>
    <source>
        <strain evidence="4 5">DSM 4740</strain>
    </source>
</reference>
<dbReference type="Gene3D" id="3.20.20.450">
    <property type="entry name" value="EAL domain"/>
    <property type="match status" value="1"/>
</dbReference>
<gene>
    <name evidence="3" type="ORF">HCU01_15540</name>
    <name evidence="4" type="ORF">SAMN05660971_02144</name>
</gene>
<feature type="domain" description="EAL" evidence="1">
    <location>
        <begin position="689"/>
        <end position="945"/>
    </location>
</feature>
<dbReference type="EMBL" id="BJXU01000052">
    <property type="protein sequence ID" value="GEN23605.1"/>
    <property type="molecule type" value="Genomic_DNA"/>
</dbReference>
<dbReference type="PROSITE" id="PS50887">
    <property type="entry name" value="GGDEF"/>
    <property type="match status" value="1"/>
</dbReference>
<dbReference type="PROSITE" id="PS50883">
    <property type="entry name" value="EAL"/>
    <property type="match status" value="1"/>
</dbReference>
<protein>
    <submittedName>
        <fullName evidence="4">Diguanylate cyclase (GGDEF) domain-containing protein</fullName>
    </submittedName>
</protein>
<evidence type="ECO:0000259" key="1">
    <source>
        <dbReference type="PROSITE" id="PS50883"/>
    </source>
</evidence>
<dbReference type="InterPro" id="IPR043128">
    <property type="entry name" value="Rev_trsase/Diguanyl_cyclase"/>
</dbReference>
<dbReference type="Pfam" id="PF00990">
    <property type="entry name" value="GGDEF"/>
    <property type="match status" value="1"/>
</dbReference>
<sequence>MDARTAFRLLADGLSREPARDFFPWLALRLASIVEADALAIVRVIPGGRAAHTLSLCIDGAIVDNVDYVLAGTPCEQVTEHRVCLFARDVVKDFPDDIMLADLGAEAYLGVPVLTLDDKLVGLIAAIYRRPLTNGGVAQEVLSIAAARVGSELANQRAEFALASTERQLADTHHRLARTNHALTLLRLVNRVVIRSADEMALLSEVCRLAVEEGGYQLAWTGLAQGEEKRIMPLTCSGEGQEFLDECRFSWSAESPEGQAPCGRTIREQTAQLLSPLVTSPDYAPFADAAARYSLATEVALPLHLGSDRQGVLVLLMNTALEVSDDELMLLQELADNLSWGVSALRLRREQERMQQVVLDVAEAVTARSNDQFFSHLAQRLAGVMMADAALIMRVDDGVPLSASLEAGVVDGQPVENFSFEFSGMPCGENFHSAERVITQGVATDFPLIERLMGERFQAWVDRRLEDASGDAIGVIILLFRQPLMAGYDSPRHLLRIFAAGAAAELERRRSDSHIRHLAYFDPGTGLPNRVHFMERLHGAILKSRQEGHRLALMFLDLNRFKEINDSQGHDVGDQVLREVATRFAACLARGESLARLGGDEFVVMVERADEIHSAQVVGRLLNALANPVLCDGHRFNLDVSIGVAFYPEDGDGPRELLKNTDIAMYHAKECGSGYRFYAPEMGRDLSRRLILATRLKEALKNEKLELRYQPIVALGSGNLVGAEVLCRWFDNELGWISPIEFIAVAEERGMISQLGEWVMSDACRQLAQWEEMQVAVLPERLYVNLAARQFEDPLLTQQLCDIVGRAGVSPDRLGLEITEGGFMQDPEQAVRTTEQLCKRGFVLSIDDFGTGYSSLTYLKRFAAYAVKIDKSFVSDMLTDSNDYSIIETIIAMADRLGLRTVAEGVETQAQASALKSMGCNLAQGYLFSRPLAAEEFQRLWLVESNPSMNVVGDGVVASRD</sequence>
<evidence type="ECO:0000313" key="4">
    <source>
        <dbReference type="EMBL" id="SHM09872.1"/>
    </source>
</evidence>
<dbReference type="Proteomes" id="UP000184123">
    <property type="component" value="Unassembled WGS sequence"/>
</dbReference>
<dbReference type="EMBL" id="FRCA01000005">
    <property type="protein sequence ID" value="SHM09872.1"/>
    <property type="molecule type" value="Genomic_DNA"/>
</dbReference>
<dbReference type="InterPro" id="IPR003018">
    <property type="entry name" value="GAF"/>
</dbReference>
<dbReference type="SMART" id="SM00052">
    <property type="entry name" value="EAL"/>
    <property type="match status" value="1"/>
</dbReference>
<organism evidence="4 5">
    <name type="scientific">Halomonas cupida</name>
    <dbReference type="NCBI Taxonomy" id="44933"/>
    <lineage>
        <taxon>Bacteria</taxon>
        <taxon>Pseudomonadati</taxon>
        <taxon>Pseudomonadota</taxon>
        <taxon>Gammaproteobacteria</taxon>
        <taxon>Oceanospirillales</taxon>
        <taxon>Halomonadaceae</taxon>
        <taxon>Halomonas</taxon>
    </lineage>
</organism>
<dbReference type="InterPro" id="IPR029787">
    <property type="entry name" value="Nucleotide_cyclase"/>
</dbReference>
<evidence type="ECO:0000259" key="2">
    <source>
        <dbReference type="PROSITE" id="PS50887"/>
    </source>
</evidence>
<dbReference type="InterPro" id="IPR052155">
    <property type="entry name" value="Biofilm_reg_signaling"/>
</dbReference>
<dbReference type="CDD" id="cd01949">
    <property type="entry name" value="GGDEF"/>
    <property type="match status" value="1"/>
</dbReference>
<dbReference type="Gene3D" id="3.30.450.40">
    <property type="match status" value="2"/>
</dbReference>
<dbReference type="Pfam" id="PF00563">
    <property type="entry name" value="EAL"/>
    <property type="match status" value="1"/>
</dbReference>
<dbReference type="SUPFAM" id="SSF141868">
    <property type="entry name" value="EAL domain-like"/>
    <property type="match status" value="1"/>
</dbReference>
<dbReference type="InterPro" id="IPR029016">
    <property type="entry name" value="GAF-like_dom_sf"/>
</dbReference>
<proteinExistence type="predicted"/>
<dbReference type="PANTHER" id="PTHR44757:SF2">
    <property type="entry name" value="BIOFILM ARCHITECTURE MAINTENANCE PROTEIN MBAA"/>
    <property type="match status" value="1"/>
</dbReference>
<evidence type="ECO:0000313" key="3">
    <source>
        <dbReference type="EMBL" id="GEN23605.1"/>
    </source>
</evidence>
<dbReference type="Proteomes" id="UP000321726">
    <property type="component" value="Unassembled WGS sequence"/>
</dbReference>
<feature type="domain" description="GGDEF" evidence="2">
    <location>
        <begin position="549"/>
        <end position="681"/>
    </location>
</feature>
<dbReference type="Gene3D" id="3.30.70.270">
    <property type="match status" value="1"/>
</dbReference>
<dbReference type="PANTHER" id="PTHR44757">
    <property type="entry name" value="DIGUANYLATE CYCLASE DGCP"/>
    <property type="match status" value="1"/>
</dbReference>